<feature type="transmembrane region" description="Helical" evidence="1">
    <location>
        <begin position="181"/>
        <end position="200"/>
    </location>
</feature>
<gene>
    <name evidence="2" type="ORF">EJ104_08360</name>
</gene>
<dbReference type="EMBL" id="RXPE01000016">
    <property type="protein sequence ID" value="RTR26346.1"/>
    <property type="molecule type" value="Genomic_DNA"/>
</dbReference>
<organism evidence="2 3">
    <name type="scientific">Deinococcus radiophilus</name>
    <dbReference type="NCBI Taxonomy" id="32062"/>
    <lineage>
        <taxon>Bacteria</taxon>
        <taxon>Thermotogati</taxon>
        <taxon>Deinococcota</taxon>
        <taxon>Deinococci</taxon>
        <taxon>Deinococcales</taxon>
        <taxon>Deinococcaceae</taxon>
        <taxon>Deinococcus</taxon>
    </lineage>
</organism>
<dbReference type="AlphaFoldDB" id="A0A3S0L3S7"/>
<dbReference type="OrthoDB" id="9818039at2"/>
<feature type="transmembrane region" description="Helical" evidence="1">
    <location>
        <begin position="155"/>
        <end position="175"/>
    </location>
</feature>
<keyword evidence="1" id="KW-1133">Transmembrane helix</keyword>
<name>A0A3S0L3S7_9DEIO</name>
<keyword evidence="3" id="KW-1185">Reference proteome</keyword>
<proteinExistence type="predicted"/>
<sequence length="332" mass="37984">MYDLTELPPDLYPELQAAWPEILESEFTPAPDALLPELPALQRGFRRGDRLVFYRVPARGESSGHFSAGILRGGYVFGWNEEHGKVMPIRPQEWDLELPLAEFAPRHFPVISATASGLQAGWEQSVLLDTEFARYMDALTLQHWSPGRMYLHHRWPYLLGAGLAALMLLVCFRYGMVTKDAPERTLTLLLLLPLGALLYLQIRSYRRHTPVFRALADGVPYDFSRYSDLKGSITAWERDVLNRLWRSRWQPHALRLDGTSTLASAEQVQQTTLQEMLADLEGYEPDGAEERALLERHRARLREAVERRESPDAPGLKETIAYQQAYLREIGD</sequence>
<evidence type="ECO:0000313" key="3">
    <source>
        <dbReference type="Proteomes" id="UP000277766"/>
    </source>
</evidence>
<evidence type="ECO:0000256" key="1">
    <source>
        <dbReference type="SAM" id="Phobius"/>
    </source>
</evidence>
<reference evidence="2 3" key="1">
    <citation type="submission" date="2018-12" db="EMBL/GenBank/DDBJ databases">
        <title>Deinococcus radiophilus ATCC 27603 genome sequencing and assembly.</title>
        <authorList>
            <person name="Maclea K.S."/>
            <person name="Maynard C.R."/>
        </authorList>
    </citation>
    <scope>NUCLEOTIDE SEQUENCE [LARGE SCALE GENOMIC DNA]</scope>
    <source>
        <strain evidence="2 3">ATCC 27603</strain>
    </source>
</reference>
<keyword evidence="1" id="KW-0812">Transmembrane</keyword>
<protein>
    <submittedName>
        <fullName evidence="2">Uncharacterized protein</fullName>
    </submittedName>
</protein>
<dbReference type="Proteomes" id="UP000277766">
    <property type="component" value="Unassembled WGS sequence"/>
</dbReference>
<accession>A0A3S0L3S7</accession>
<keyword evidence="1" id="KW-0472">Membrane</keyword>
<dbReference type="RefSeq" id="WP_013615907.1">
    <property type="nucleotide sequence ID" value="NZ_CP086384.1"/>
</dbReference>
<comment type="caution">
    <text evidence="2">The sequence shown here is derived from an EMBL/GenBank/DDBJ whole genome shotgun (WGS) entry which is preliminary data.</text>
</comment>
<evidence type="ECO:0000313" key="2">
    <source>
        <dbReference type="EMBL" id="RTR26346.1"/>
    </source>
</evidence>